<organism evidence="4 5">
    <name type="scientific">Sungouiella intermedia</name>
    <dbReference type="NCBI Taxonomy" id="45354"/>
    <lineage>
        <taxon>Eukaryota</taxon>
        <taxon>Fungi</taxon>
        <taxon>Dikarya</taxon>
        <taxon>Ascomycota</taxon>
        <taxon>Saccharomycotina</taxon>
        <taxon>Pichiomycetes</taxon>
        <taxon>Metschnikowiaceae</taxon>
        <taxon>Sungouiella</taxon>
    </lineage>
</organism>
<keyword evidence="5" id="KW-1185">Reference proteome</keyword>
<dbReference type="Pfam" id="PF01920">
    <property type="entry name" value="Prefoldin_2"/>
    <property type="match status" value="1"/>
</dbReference>
<evidence type="ECO:0000256" key="2">
    <source>
        <dbReference type="ARBA" id="ARBA00023186"/>
    </source>
</evidence>
<dbReference type="PANTHER" id="PTHR21100:SF9">
    <property type="entry name" value="PREFOLDIN SUBUNIT 4"/>
    <property type="match status" value="1"/>
</dbReference>
<comment type="subunit">
    <text evidence="3">Heterohexamer of two PFD-alpha type and four PFD-beta type subunits.</text>
</comment>
<protein>
    <recommendedName>
        <fullName evidence="3">Prefoldin subunit 4</fullName>
    </recommendedName>
</protein>
<dbReference type="PANTHER" id="PTHR21100">
    <property type="entry name" value="PREFOLDIN SUBUNIT 4"/>
    <property type="match status" value="1"/>
</dbReference>
<dbReference type="InterPro" id="IPR002777">
    <property type="entry name" value="PFD_beta-like"/>
</dbReference>
<dbReference type="STRING" id="45354.A0A1L0D5F9"/>
<evidence type="ECO:0000313" key="5">
    <source>
        <dbReference type="Proteomes" id="UP000182334"/>
    </source>
</evidence>
<dbReference type="EMBL" id="LT635758">
    <property type="protein sequence ID" value="SGZ51232.1"/>
    <property type="molecule type" value="Genomic_DNA"/>
</dbReference>
<dbReference type="CDD" id="cd23165">
    <property type="entry name" value="Prefoldin_4"/>
    <property type="match status" value="1"/>
</dbReference>
<dbReference type="PIRSF" id="PIRSF016477">
    <property type="entry name" value="Prefoldin_subunit_4"/>
    <property type="match status" value="1"/>
</dbReference>
<reference evidence="4 5" key="1">
    <citation type="submission" date="2016-10" db="EMBL/GenBank/DDBJ databases">
        <authorList>
            <person name="de Groot N.N."/>
        </authorList>
    </citation>
    <scope>NUCLEOTIDE SEQUENCE [LARGE SCALE GENOMIC DNA]</scope>
    <source>
        <strain evidence="4 5">CBS 141442</strain>
    </source>
</reference>
<keyword evidence="2 3" id="KW-0143">Chaperone</keyword>
<accession>A0A1L0D5F9</accession>
<comment type="similarity">
    <text evidence="1 3">Belongs to the prefoldin subunit beta family.</text>
</comment>
<gene>
    <name evidence="4" type="ORF">SAMEA4029010_CIC11G00000002158</name>
</gene>
<dbReference type="GO" id="GO:0051082">
    <property type="term" value="F:unfolded protein binding"/>
    <property type="evidence" value="ECO:0007669"/>
    <property type="project" value="InterPro"/>
</dbReference>
<dbReference type="OrthoDB" id="10250441at2759"/>
<proteinExistence type="inferred from homology"/>
<sequence>MELLPEGQQNTTEVLWEDQQKINKFSSLINKKDELTASLEKYKSEKEYMDDLAQEVEMLGLESEDSDEPIQFKIGDSFVFLPMDVAVEKIEKEDGILTEKISTVSDEIDEIDQQLAQLKAHLYGKFGQSINLER</sequence>
<dbReference type="GO" id="GO:0006457">
    <property type="term" value="P:protein folding"/>
    <property type="evidence" value="ECO:0007669"/>
    <property type="project" value="UniProtKB-UniRule"/>
</dbReference>
<dbReference type="SUPFAM" id="SSF46579">
    <property type="entry name" value="Prefoldin"/>
    <property type="match status" value="1"/>
</dbReference>
<dbReference type="GO" id="GO:0005737">
    <property type="term" value="C:cytoplasm"/>
    <property type="evidence" value="ECO:0007669"/>
    <property type="project" value="TreeGrafter"/>
</dbReference>
<dbReference type="InterPro" id="IPR016661">
    <property type="entry name" value="PFDN4"/>
</dbReference>
<comment type="function">
    <text evidence="3">Binds specifically to cytosolic chaperonin (c-CPN) and transfers target proteins to it. Binds to nascent polypeptide chain and promotes folding in an environment in which there are many competing pathways for nonnative proteins.</text>
</comment>
<evidence type="ECO:0000313" key="4">
    <source>
        <dbReference type="EMBL" id="SGZ51232.1"/>
    </source>
</evidence>
<evidence type="ECO:0000256" key="3">
    <source>
        <dbReference type="PIRNR" id="PIRNR016477"/>
    </source>
</evidence>
<name>A0A1L0D5F9_9ASCO</name>
<dbReference type="GO" id="GO:0016272">
    <property type="term" value="C:prefoldin complex"/>
    <property type="evidence" value="ECO:0007669"/>
    <property type="project" value="UniProtKB-UniRule"/>
</dbReference>
<dbReference type="AlphaFoldDB" id="A0A1L0D5F9"/>
<evidence type="ECO:0000256" key="1">
    <source>
        <dbReference type="ARBA" id="ARBA00008045"/>
    </source>
</evidence>
<dbReference type="Proteomes" id="UP000182334">
    <property type="component" value="Chromosome III"/>
</dbReference>